<accession>A0A9D2GUR4</accession>
<dbReference type="EMBL" id="DXAQ01000114">
    <property type="protein sequence ID" value="HIZ89744.1"/>
    <property type="molecule type" value="Genomic_DNA"/>
</dbReference>
<dbReference type="InterPro" id="IPR011990">
    <property type="entry name" value="TPR-like_helical_dom_sf"/>
</dbReference>
<dbReference type="Gene3D" id="1.25.40.10">
    <property type="entry name" value="Tetratricopeptide repeat domain"/>
    <property type="match status" value="1"/>
</dbReference>
<comment type="caution">
    <text evidence="2">The sequence shown here is derived from an EMBL/GenBank/DDBJ whole genome shotgun (WGS) entry which is preliminary data.</text>
</comment>
<reference evidence="2" key="1">
    <citation type="journal article" date="2021" name="PeerJ">
        <title>Extensive microbial diversity within the chicken gut microbiome revealed by metagenomics and culture.</title>
        <authorList>
            <person name="Gilroy R."/>
            <person name="Ravi A."/>
            <person name="Getino M."/>
            <person name="Pursley I."/>
            <person name="Horton D.L."/>
            <person name="Alikhan N.F."/>
            <person name="Baker D."/>
            <person name="Gharbi K."/>
            <person name="Hall N."/>
            <person name="Watson M."/>
            <person name="Adriaenssens E.M."/>
            <person name="Foster-Nyarko E."/>
            <person name="Jarju S."/>
            <person name="Secka A."/>
            <person name="Antonio M."/>
            <person name="Oren A."/>
            <person name="Chaudhuri R.R."/>
            <person name="La Ragione R."/>
            <person name="Hildebrand F."/>
            <person name="Pallen M.J."/>
        </authorList>
    </citation>
    <scope>NUCLEOTIDE SEQUENCE</scope>
    <source>
        <strain evidence="2">ChiW4-1371</strain>
    </source>
</reference>
<keyword evidence="1" id="KW-0472">Membrane</keyword>
<keyword evidence="1" id="KW-0812">Transmembrane</keyword>
<reference evidence="2" key="2">
    <citation type="submission" date="2021-04" db="EMBL/GenBank/DDBJ databases">
        <authorList>
            <person name="Gilroy R."/>
        </authorList>
    </citation>
    <scope>NUCLEOTIDE SEQUENCE</scope>
    <source>
        <strain evidence="2">ChiW4-1371</strain>
    </source>
</reference>
<feature type="transmembrane region" description="Helical" evidence="1">
    <location>
        <begin position="25"/>
        <end position="43"/>
    </location>
</feature>
<name>A0A9D2GUR4_9BACT</name>
<evidence type="ECO:0008006" key="4">
    <source>
        <dbReference type="Google" id="ProtNLM"/>
    </source>
</evidence>
<sequence length="239" mass="27454">MYTLLLGLLVGIITGYLGFLIYPSYVLAGLTFVAGVLVFNFFMGRYFMKKITEVFNSTEKDIKAGKADIAIEKMKTGYKYSKWQFLVREQIDSQIGIILYANKRFDEALPYLKKSLKSNWMAMSMLAAYYYKQKDYANMKAVMEKSSKANKKDSFTQCLYAYFLSETGDVDGAISVLAKAMKKLPSDERLQNASDALKNKKKIKMQAYNTLWLQLHLAKMPEGVKQYQTLIGRQKITRR</sequence>
<evidence type="ECO:0000256" key="1">
    <source>
        <dbReference type="SAM" id="Phobius"/>
    </source>
</evidence>
<evidence type="ECO:0000313" key="2">
    <source>
        <dbReference type="EMBL" id="HIZ89744.1"/>
    </source>
</evidence>
<evidence type="ECO:0000313" key="3">
    <source>
        <dbReference type="Proteomes" id="UP000824176"/>
    </source>
</evidence>
<gene>
    <name evidence="2" type="ORF">H9804_07345</name>
</gene>
<organism evidence="2 3">
    <name type="scientific">Candidatus Mucispirillum faecigallinarum</name>
    <dbReference type="NCBI Taxonomy" id="2838699"/>
    <lineage>
        <taxon>Bacteria</taxon>
        <taxon>Pseudomonadati</taxon>
        <taxon>Deferribacterota</taxon>
        <taxon>Deferribacteres</taxon>
        <taxon>Deferribacterales</taxon>
        <taxon>Mucispirillaceae</taxon>
        <taxon>Mucispirillum</taxon>
    </lineage>
</organism>
<dbReference type="SUPFAM" id="SSF48452">
    <property type="entry name" value="TPR-like"/>
    <property type="match status" value="1"/>
</dbReference>
<protein>
    <recommendedName>
        <fullName evidence="4">Tetratricopeptide repeat protein</fullName>
    </recommendedName>
</protein>
<proteinExistence type="predicted"/>
<keyword evidence="1" id="KW-1133">Transmembrane helix</keyword>
<dbReference type="Proteomes" id="UP000824176">
    <property type="component" value="Unassembled WGS sequence"/>
</dbReference>
<dbReference type="AlphaFoldDB" id="A0A9D2GUR4"/>